<organism evidence="1 2">
    <name type="scientific">Oceaniradius stylonematis</name>
    <dbReference type="NCBI Taxonomy" id="2184161"/>
    <lineage>
        <taxon>Bacteria</taxon>
        <taxon>Pseudomonadati</taxon>
        <taxon>Pseudomonadota</taxon>
        <taxon>Alphaproteobacteria</taxon>
        <taxon>Hyphomicrobiales</taxon>
        <taxon>Ahrensiaceae</taxon>
        <taxon>Oceaniradius</taxon>
    </lineage>
</organism>
<dbReference type="Proteomes" id="UP000246132">
    <property type="component" value="Unassembled WGS sequence"/>
</dbReference>
<gene>
    <name evidence="1" type="ORF">DEM25_010615</name>
</gene>
<proteinExistence type="predicted"/>
<comment type="caution">
    <text evidence="1">The sequence shown here is derived from an EMBL/GenBank/DDBJ whole genome shotgun (WGS) entry which is preliminary data.</text>
</comment>
<dbReference type="AlphaFoldDB" id="A0A3A8A8Q3"/>
<name>A0A3A8A8Q3_9HYPH</name>
<reference evidence="1 2" key="1">
    <citation type="journal article" date="2018" name="Int. J. Syst. Bacteriol.">
        <title>Oceaniradius stylonemae gen. nov., sp. nov., isolated from a red alga, Stylonema cornu-cervi.</title>
        <authorList>
            <person name="Jeong S."/>
        </authorList>
    </citation>
    <scope>NUCLEOTIDE SEQUENCE [LARGE SCALE GENOMIC DNA]</scope>
    <source>
        <strain evidence="1 2">StC1</strain>
    </source>
</reference>
<protein>
    <submittedName>
        <fullName evidence="1">Phage tail tape measure protein</fullName>
    </submittedName>
</protein>
<sequence length="193" mass="19585">MDEELIVTVDADTTGLETALATLKNEAESFGRTMTGALSDIVIKGKSVEDVLRGIAMSMSRNALNRGLAPLQSMFDGFGRSVLGGLLGAAKPFAAGGVASTGLFAGGGGVLAAPAYFPHGNGFGVAGEAGAEAILPLRRGADGRLGVAARGPSEAPAQVVVNISTPDVRGFERSRSQVSAALTRAVMRGRRSV</sequence>
<evidence type="ECO:0000313" key="2">
    <source>
        <dbReference type="Proteomes" id="UP000246132"/>
    </source>
</evidence>
<keyword evidence="2" id="KW-1185">Reference proteome</keyword>
<dbReference type="RefSeq" id="WP_109767293.1">
    <property type="nucleotide sequence ID" value="NZ_QFWV02000006.1"/>
</dbReference>
<dbReference type="OrthoDB" id="8448547at2"/>
<accession>A0A3A8A8Q3</accession>
<evidence type="ECO:0000313" key="1">
    <source>
        <dbReference type="EMBL" id="RKF06692.1"/>
    </source>
</evidence>
<dbReference type="EMBL" id="QFWV02000006">
    <property type="protein sequence ID" value="RKF06692.1"/>
    <property type="molecule type" value="Genomic_DNA"/>
</dbReference>